<name>A0A9P8RYP9_9EUKA</name>
<dbReference type="EMBL" id="AUWU02000004">
    <property type="protein sequence ID" value="KAH0574282.1"/>
    <property type="molecule type" value="Genomic_DNA"/>
</dbReference>
<protein>
    <submittedName>
        <fullName evidence="2">Uncharacterized protein</fullName>
    </submittedName>
</protein>
<sequence length="106" mass="12482">MIKIKKFFHKMARTPLQLLILVLQIAISIPLLCVIQSTMQFLKPPHCQKWIDILFKLNNQKIVAHDLIKRTTAYERFYEKIERNMSIIKSNQRVLTINSADKSDSK</sequence>
<gene>
    <name evidence="1" type="ORF">SS50377_24233</name>
    <name evidence="2" type="ORF">SS50377_24248</name>
</gene>
<evidence type="ECO:0000313" key="1">
    <source>
        <dbReference type="EMBL" id="KAH0574282.1"/>
    </source>
</evidence>
<comment type="caution">
    <text evidence="2">The sequence shown here is derived from an EMBL/GenBank/DDBJ whole genome shotgun (WGS) entry which is preliminary data.</text>
</comment>
<evidence type="ECO:0000313" key="2">
    <source>
        <dbReference type="EMBL" id="KAH0574294.1"/>
    </source>
</evidence>
<accession>A0A9P8RYP9</accession>
<evidence type="ECO:0000313" key="3">
    <source>
        <dbReference type="Proteomes" id="UP000018208"/>
    </source>
</evidence>
<dbReference type="RefSeq" id="XP_067765055.1">
    <property type="nucleotide sequence ID" value="XM_067908081.1"/>
</dbReference>
<dbReference type="EMBL" id="AUWU02000004">
    <property type="protein sequence ID" value="KAH0574294.1"/>
    <property type="molecule type" value="Genomic_DNA"/>
</dbReference>
<dbReference type="Proteomes" id="UP000018208">
    <property type="component" value="Unassembled WGS sequence"/>
</dbReference>
<reference evidence="2" key="1">
    <citation type="journal article" date="2014" name="PLoS Genet.">
        <title>The Genome of Spironucleus salmonicida Highlights a Fish Pathogen Adapted to Fluctuating Environments.</title>
        <authorList>
            <person name="Xu F."/>
            <person name="Jerlstrom-Hultqvist J."/>
            <person name="Einarsson E."/>
            <person name="Astvaldsson A."/>
            <person name="Svard S.G."/>
            <person name="Andersson J.O."/>
        </authorList>
    </citation>
    <scope>NUCLEOTIDE SEQUENCE</scope>
    <source>
        <strain evidence="2">ATCC 50377</strain>
    </source>
</reference>
<dbReference type="KEGG" id="ssao:94298256"/>
<dbReference type="GeneID" id="94298256"/>
<proteinExistence type="predicted"/>
<organism evidence="2 3">
    <name type="scientific">Spironucleus salmonicida</name>
    <dbReference type="NCBI Taxonomy" id="348837"/>
    <lineage>
        <taxon>Eukaryota</taxon>
        <taxon>Metamonada</taxon>
        <taxon>Diplomonadida</taxon>
        <taxon>Hexamitidae</taxon>
        <taxon>Hexamitinae</taxon>
        <taxon>Spironucleus</taxon>
    </lineage>
</organism>
<reference evidence="2" key="2">
    <citation type="submission" date="2020-12" db="EMBL/GenBank/DDBJ databases">
        <title>New Spironucleus salmonicida genome in near-complete chromosomes.</title>
        <authorList>
            <person name="Xu F."/>
            <person name="Kurt Z."/>
            <person name="Jimenez-Gonzalez A."/>
            <person name="Astvaldsson A."/>
            <person name="Andersson J.O."/>
            <person name="Svard S.G."/>
        </authorList>
    </citation>
    <scope>NUCLEOTIDE SEQUENCE</scope>
    <source>
        <strain evidence="2">ATCC 50377</strain>
    </source>
</reference>
<dbReference type="AlphaFoldDB" id="A0A9P8RYP9"/>
<keyword evidence="3" id="KW-1185">Reference proteome</keyword>